<dbReference type="PATRIC" id="fig|28125.4.peg.1180"/>
<protein>
    <submittedName>
        <fullName evidence="2">Uncharacterized protein</fullName>
    </submittedName>
</protein>
<evidence type="ECO:0000313" key="2">
    <source>
        <dbReference type="EMBL" id="KXO17332.1"/>
    </source>
</evidence>
<accession>A0A137SY84</accession>
<evidence type="ECO:0000256" key="1">
    <source>
        <dbReference type="SAM" id="Phobius"/>
    </source>
</evidence>
<feature type="transmembrane region" description="Helical" evidence="1">
    <location>
        <begin position="27"/>
        <end position="47"/>
    </location>
</feature>
<keyword evidence="1" id="KW-0812">Transmembrane</keyword>
<gene>
    <name evidence="2" type="ORF">HMPREF3202_01191</name>
</gene>
<sequence length="48" mass="5833">MVTHNQYTFFSNKEHLKRQRRRKYFKIGLLVVLILIAIIVYGLLFYMG</sequence>
<keyword evidence="1" id="KW-1133">Transmembrane helix</keyword>
<proteinExistence type="predicted"/>
<evidence type="ECO:0000313" key="3">
    <source>
        <dbReference type="Proteomes" id="UP000070093"/>
    </source>
</evidence>
<dbReference type="AlphaFoldDB" id="A0A137SY84"/>
<reference evidence="2 3" key="1">
    <citation type="submission" date="2016-02" db="EMBL/GenBank/DDBJ databases">
        <authorList>
            <person name="Wen L."/>
            <person name="He K."/>
            <person name="Yang H."/>
        </authorList>
    </citation>
    <scope>NUCLEOTIDE SEQUENCE [LARGE SCALE GENOMIC DNA]</scope>
    <source>
        <strain evidence="2 3">GED7880</strain>
    </source>
</reference>
<name>A0A137SY84_9BACT</name>
<dbReference type="EMBL" id="LTAG01000049">
    <property type="protein sequence ID" value="KXO17332.1"/>
    <property type="molecule type" value="Genomic_DNA"/>
</dbReference>
<dbReference type="Proteomes" id="UP000070093">
    <property type="component" value="Unassembled WGS sequence"/>
</dbReference>
<keyword evidence="1" id="KW-0472">Membrane</keyword>
<comment type="caution">
    <text evidence="2">The sequence shown here is derived from an EMBL/GenBank/DDBJ whole genome shotgun (WGS) entry which is preliminary data.</text>
</comment>
<organism evidence="2 3">
    <name type="scientific">Prevotella bivia</name>
    <dbReference type="NCBI Taxonomy" id="28125"/>
    <lineage>
        <taxon>Bacteria</taxon>
        <taxon>Pseudomonadati</taxon>
        <taxon>Bacteroidota</taxon>
        <taxon>Bacteroidia</taxon>
        <taxon>Bacteroidales</taxon>
        <taxon>Prevotellaceae</taxon>
        <taxon>Prevotella</taxon>
    </lineage>
</organism>